<dbReference type="AlphaFoldDB" id="A0A069PFU2"/>
<feature type="domain" description="Cupin type-2" evidence="2">
    <location>
        <begin position="59"/>
        <end position="124"/>
    </location>
</feature>
<feature type="chain" id="PRO_5001667130" evidence="1">
    <location>
        <begin position="22"/>
        <end position="139"/>
    </location>
</feature>
<sequence>MSASKIVVLALSLLALGSLSAQEKATVTVEKILDTETAWDGSSYGSYPDGQPEMSVLKITIPPNTALPWHTHPIPSAGYVVSGELTVERKDGERKVVKQGEVLPETVDSVHRGISGNRPVTLIVFYAGVRGLPLSKLDY</sequence>
<proteinExistence type="predicted"/>
<reference evidence="3 4" key="1">
    <citation type="submission" date="2014-03" db="EMBL/GenBank/DDBJ databases">
        <title>Draft Genome Sequences of Four Burkholderia Strains.</title>
        <authorList>
            <person name="Liu X.Y."/>
            <person name="Li C.X."/>
            <person name="Xu J.H."/>
        </authorList>
    </citation>
    <scope>NUCLEOTIDE SEQUENCE [LARGE SCALE GENOMIC DNA]</scope>
    <source>
        <strain evidence="3 4">DSM 50014</strain>
    </source>
</reference>
<dbReference type="PANTHER" id="PTHR38599">
    <property type="entry name" value="CUPIN DOMAIN PROTEIN (AFU_ORTHOLOGUE AFUA_3G13620)"/>
    <property type="match status" value="1"/>
</dbReference>
<evidence type="ECO:0000313" key="4">
    <source>
        <dbReference type="Proteomes" id="UP000027466"/>
    </source>
</evidence>
<gene>
    <name evidence="3" type="ORF">BG61_37715</name>
</gene>
<dbReference type="SUPFAM" id="SSF51182">
    <property type="entry name" value="RmlC-like cupins"/>
    <property type="match status" value="1"/>
</dbReference>
<dbReference type="Gene3D" id="2.60.120.10">
    <property type="entry name" value="Jelly Rolls"/>
    <property type="match status" value="1"/>
</dbReference>
<protein>
    <submittedName>
        <fullName evidence="3">Cupin</fullName>
    </submittedName>
</protein>
<name>A0A069PFU2_9BURK</name>
<organism evidence="3 4">
    <name type="scientific">Caballeronia glathei</name>
    <dbReference type="NCBI Taxonomy" id="60547"/>
    <lineage>
        <taxon>Bacteria</taxon>
        <taxon>Pseudomonadati</taxon>
        <taxon>Pseudomonadota</taxon>
        <taxon>Betaproteobacteria</taxon>
        <taxon>Burkholderiales</taxon>
        <taxon>Burkholderiaceae</taxon>
        <taxon>Caballeronia</taxon>
    </lineage>
</organism>
<dbReference type="InterPro" id="IPR013096">
    <property type="entry name" value="Cupin_2"/>
</dbReference>
<dbReference type="CDD" id="cd02236">
    <property type="entry name" value="cupin_CV2614-like"/>
    <property type="match status" value="1"/>
</dbReference>
<dbReference type="RefSeq" id="WP_035942566.1">
    <property type="nucleotide sequence ID" value="NZ_CADFFX010000033.1"/>
</dbReference>
<dbReference type="Proteomes" id="UP000027466">
    <property type="component" value="Unassembled WGS sequence"/>
</dbReference>
<dbReference type="Pfam" id="PF07883">
    <property type="entry name" value="Cupin_2"/>
    <property type="match status" value="1"/>
</dbReference>
<dbReference type="InterPro" id="IPR011051">
    <property type="entry name" value="RmlC_Cupin_sf"/>
</dbReference>
<keyword evidence="4" id="KW-1185">Reference proteome</keyword>
<accession>A0A069PFU2</accession>
<evidence type="ECO:0000256" key="1">
    <source>
        <dbReference type="SAM" id="SignalP"/>
    </source>
</evidence>
<dbReference type="EMBL" id="JFHC01000079">
    <property type="protein sequence ID" value="KDR38689.1"/>
    <property type="molecule type" value="Genomic_DNA"/>
</dbReference>
<feature type="signal peptide" evidence="1">
    <location>
        <begin position="1"/>
        <end position="21"/>
    </location>
</feature>
<evidence type="ECO:0000259" key="2">
    <source>
        <dbReference type="Pfam" id="PF07883"/>
    </source>
</evidence>
<dbReference type="InterPro" id="IPR014710">
    <property type="entry name" value="RmlC-like_jellyroll"/>
</dbReference>
<dbReference type="PANTHER" id="PTHR38599:SF1">
    <property type="entry name" value="CUPIN DOMAIN PROTEIN (AFU_ORTHOLOGUE AFUA_3G13620)"/>
    <property type="match status" value="1"/>
</dbReference>
<comment type="caution">
    <text evidence="3">The sequence shown here is derived from an EMBL/GenBank/DDBJ whole genome shotgun (WGS) entry which is preliminary data.</text>
</comment>
<evidence type="ECO:0000313" key="3">
    <source>
        <dbReference type="EMBL" id="KDR38689.1"/>
    </source>
</evidence>
<keyword evidence="1" id="KW-0732">Signal</keyword>